<dbReference type="Proteomes" id="UP000483286">
    <property type="component" value="Unassembled WGS sequence"/>
</dbReference>
<dbReference type="AlphaFoldDB" id="A0A7C9HZE8"/>
<gene>
    <name evidence="2" type="ORF">GO986_13050</name>
</gene>
<keyword evidence="3" id="KW-1185">Reference proteome</keyword>
<organism evidence="2 3">
    <name type="scientific">Deinococcus arboris</name>
    <dbReference type="NCBI Taxonomy" id="2682977"/>
    <lineage>
        <taxon>Bacteria</taxon>
        <taxon>Thermotogati</taxon>
        <taxon>Deinococcota</taxon>
        <taxon>Deinococci</taxon>
        <taxon>Deinococcales</taxon>
        <taxon>Deinococcaceae</taxon>
        <taxon>Deinococcus</taxon>
    </lineage>
</organism>
<reference evidence="2 3" key="1">
    <citation type="submission" date="2019-12" db="EMBL/GenBank/DDBJ databases">
        <title>Deinococcus sp. HMF7620 Genome sequencing and assembly.</title>
        <authorList>
            <person name="Kang H."/>
            <person name="Kim H."/>
            <person name="Joh K."/>
        </authorList>
    </citation>
    <scope>NUCLEOTIDE SEQUENCE [LARGE SCALE GENOMIC DNA]</scope>
    <source>
        <strain evidence="2 3">HMF7620</strain>
    </source>
</reference>
<name>A0A7C9HZE8_9DEIO</name>
<keyword evidence="1" id="KW-0732">Signal</keyword>
<feature type="signal peptide" evidence="1">
    <location>
        <begin position="1"/>
        <end position="18"/>
    </location>
</feature>
<proteinExistence type="predicted"/>
<dbReference type="EMBL" id="WQLB01000017">
    <property type="protein sequence ID" value="MVN87688.1"/>
    <property type="molecule type" value="Genomic_DNA"/>
</dbReference>
<comment type="caution">
    <text evidence="2">The sequence shown here is derived from an EMBL/GenBank/DDBJ whole genome shotgun (WGS) entry which is preliminary data.</text>
</comment>
<accession>A0A7C9HZE8</accession>
<sequence>MKRLLLLSLLTALTGASAQTNKPSDAQLLAGAKTFFAEYLAAHAANDGKRVASLYHDSARIIVTRQSATTGNRTLELTGAQYKKLAVSVPLTETPDRYFNVSYQVKGAFVQISAQRQSLSRGYTAPNILFVQPDAAGRFWIMAEQGVQVVK</sequence>
<evidence type="ECO:0000256" key="1">
    <source>
        <dbReference type="SAM" id="SignalP"/>
    </source>
</evidence>
<evidence type="ECO:0000313" key="2">
    <source>
        <dbReference type="EMBL" id="MVN87688.1"/>
    </source>
</evidence>
<evidence type="ECO:0000313" key="3">
    <source>
        <dbReference type="Proteomes" id="UP000483286"/>
    </source>
</evidence>
<protein>
    <recommendedName>
        <fullName evidence="4">DUF4440 domain-containing protein</fullName>
    </recommendedName>
</protein>
<evidence type="ECO:0008006" key="4">
    <source>
        <dbReference type="Google" id="ProtNLM"/>
    </source>
</evidence>
<dbReference type="RefSeq" id="WP_157459740.1">
    <property type="nucleotide sequence ID" value="NZ_WQLB01000017.1"/>
</dbReference>
<feature type="chain" id="PRO_5028836642" description="DUF4440 domain-containing protein" evidence="1">
    <location>
        <begin position="19"/>
        <end position="151"/>
    </location>
</feature>